<keyword evidence="2" id="KW-1185">Reference proteome</keyword>
<reference evidence="1 2" key="1">
    <citation type="journal article" date="2019" name="Environ. Microbiol.">
        <title>At the nexus of three kingdoms: the genome of the mycorrhizal fungus Gigaspora margarita provides insights into plant, endobacterial and fungal interactions.</title>
        <authorList>
            <person name="Venice F."/>
            <person name="Ghignone S."/>
            <person name="Salvioli di Fossalunga A."/>
            <person name="Amselem J."/>
            <person name="Novero M."/>
            <person name="Xianan X."/>
            <person name="Sedzielewska Toro K."/>
            <person name="Morin E."/>
            <person name="Lipzen A."/>
            <person name="Grigoriev I.V."/>
            <person name="Henrissat B."/>
            <person name="Martin F.M."/>
            <person name="Bonfante P."/>
        </authorList>
    </citation>
    <scope>NUCLEOTIDE SEQUENCE [LARGE SCALE GENOMIC DNA]</scope>
    <source>
        <strain evidence="1 2">BEG34</strain>
    </source>
</reference>
<dbReference type="Proteomes" id="UP000439903">
    <property type="component" value="Unassembled WGS sequence"/>
</dbReference>
<sequence length="81" mass="9667">MVPELEEISRKLMDLSENENLVQVNSTNLFRILCLKSQFRIFNYQLTCNSNNDYEKFYLWITLWKLQPRSCGLKTLGIITF</sequence>
<accession>A0A8H3WWJ1</accession>
<name>A0A8H3WWJ1_GIGMA</name>
<dbReference type="AlphaFoldDB" id="A0A8H3WWJ1"/>
<dbReference type="OrthoDB" id="10535321at2759"/>
<evidence type="ECO:0000313" key="1">
    <source>
        <dbReference type="EMBL" id="KAF0349991.1"/>
    </source>
</evidence>
<evidence type="ECO:0000313" key="2">
    <source>
        <dbReference type="Proteomes" id="UP000439903"/>
    </source>
</evidence>
<dbReference type="EMBL" id="WTPW01003233">
    <property type="protein sequence ID" value="KAF0349991.1"/>
    <property type="molecule type" value="Genomic_DNA"/>
</dbReference>
<proteinExistence type="predicted"/>
<protein>
    <submittedName>
        <fullName evidence="1">Uncharacterized protein</fullName>
    </submittedName>
</protein>
<gene>
    <name evidence="1" type="ORF">F8M41_015450</name>
</gene>
<comment type="caution">
    <text evidence="1">The sequence shown here is derived from an EMBL/GenBank/DDBJ whole genome shotgun (WGS) entry which is preliminary data.</text>
</comment>
<organism evidence="1 2">
    <name type="scientific">Gigaspora margarita</name>
    <dbReference type="NCBI Taxonomy" id="4874"/>
    <lineage>
        <taxon>Eukaryota</taxon>
        <taxon>Fungi</taxon>
        <taxon>Fungi incertae sedis</taxon>
        <taxon>Mucoromycota</taxon>
        <taxon>Glomeromycotina</taxon>
        <taxon>Glomeromycetes</taxon>
        <taxon>Diversisporales</taxon>
        <taxon>Gigasporaceae</taxon>
        <taxon>Gigaspora</taxon>
    </lineage>
</organism>